<dbReference type="AlphaFoldDB" id="A0A939F9F5"/>
<organism evidence="3 4">
    <name type="scientific">Streptomyces beijiangensis</name>
    <dbReference type="NCBI Taxonomy" id="163361"/>
    <lineage>
        <taxon>Bacteria</taxon>
        <taxon>Bacillati</taxon>
        <taxon>Actinomycetota</taxon>
        <taxon>Actinomycetes</taxon>
        <taxon>Kitasatosporales</taxon>
        <taxon>Streptomycetaceae</taxon>
        <taxon>Streptomyces</taxon>
    </lineage>
</organism>
<name>A0A939F9F5_9ACTN</name>
<dbReference type="SMART" id="SM00922">
    <property type="entry name" value="MR_MLE"/>
    <property type="match status" value="1"/>
</dbReference>
<gene>
    <name evidence="3" type="ORF">J0695_19890</name>
</gene>
<proteinExistence type="predicted"/>
<dbReference type="InterPro" id="IPR036849">
    <property type="entry name" value="Enolase-like_C_sf"/>
</dbReference>
<dbReference type="InterPro" id="IPR034593">
    <property type="entry name" value="DgoD-like"/>
</dbReference>
<dbReference type="Proteomes" id="UP000664167">
    <property type="component" value="Unassembled WGS sequence"/>
</dbReference>
<dbReference type="SFLD" id="SFLDS00001">
    <property type="entry name" value="Enolase"/>
    <property type="match status" value="1"/>
</dbReference>
<keyword evidence="4" id="KW-1185">Reference proteome</keyword>
<sequence>MKITGLEVLTLPDHGDSMMLVVVDTDEGIHGLGEVGIRSRQKAVAGGLEHLAELIVGEDPRRIEHLWQVMFRRGFFPADRILGSAIAAVDVALWDIRGKALDVPVHELLGGRVRDHVPAYVHVGDGYHDREGFLDRCRELVADGWSHLRFAAPHDADDVLDARRCLRDSVALFHQVRETVGDEVELILDVHTRLDPPEALTLCREIEAARPYFVEDPLRCENPESYRMLRARTGVPLAAGEQYGSKWEFRTLIEGDLIDYARVDIGVAAGLTEAKKIAAMAETHHIKLATHNPLGPVTAASSLQLNLACPNVAVQEHQTDPEPAIAALFTQRPTVVPGRIEYSDLPGIGVVIDREEARKYQATAAERPHLRTADGAFTNW</sequence>
<evidence type="ECO:0000259" key="2">
    <source>
        <dbReference type="SMART" id="SM00922"/>
    </source>
</evidence>
<dbReference type="InterPro" id="IPR013342">
    <property type="entry name" value="Mandelate_racemase_C"/>
</dbReference>
<dbReference type="InterPro" id="IPR029065">
    <property type="entry name" value="Enolase_C-like"/>
</dbReference>
<dbReference type="SFLD" id="SFLDG00179">
    <property type="entry name" value="mandelate_racemase"/>
    <property type="match status" value="1"/>
</dbReference>
<dbReference type="SUPFAM" id="SSF54826">
    <property type="entry name" value="Enolase N-terminal domain-like"/>
    <property type="match status" value="1"/>
</dbReference>
<accession>A0A939F9F5</accession>
<dbReference type="EMBL" id="JAFLRJ010000179">
    <property type="protein sequence ID" value="MBO0514044.1"/>
    <property type="molecule type" value="Genomic_DNA"/>
</dbReference>
<dbReference type="PANTHER" id="PTHR48080:SF2">
    <property type="entry name" value="D-GALACTONATE DEHYDRATASE"/>
    <property type="match status" value="1"/>
</dbReference>
<dbReference type="CDD" id="cd03316">
    <property type="entry name" value="MR_like"/>
    <property type="match status" value="1"/>
</dbReference>
<dbReference type="SUPFAM" id="SSF51604">
    <property type="entry name" value="Enolase C-terminal domain-like"/>
    <property type="match status" value="1"/>
</dbReference>
<keyword evidence="1" id="KW-0456">Lyase</keyword>
<dbReference type="Pfam" id="PF02746">
    <property type="entry name" value="MR_MLE_N"/>
    <property type="match status" value="1"/>
</dbReference>
<dbReference type="GO" id="GO:0009063">
    <property type="term" value="P:amino acid catabolic process"/>
    <property type="evidence" value="ECO:0007669"/>
    <property type="project" value="InterPro"/>
</dbReference>
<comment type="caution">
    <text evidence="3">The sequence shown here is derived from an EMBL/GenBank/DDBJ whole genome shotgun (WGS) entry which is preliminary data.</text>
</comment>
<dbReference type="Pfam" id="PF13378">
    <property type="entry name" value="MR_MLE_C"/>
    <property type="match status" value="1"/>
</dbReference>
<dbReference type="InterPro" id="IPR029017">
    <property type="entry name" value="Enolase-like_N"/>
</dbReference>
<dbReference type="PROSITE" id="PS00909">
    <property type="entry name" value="MR_MLE_2"/>
    <property type="match status" value="1"/>
</dbReference>
<evidence type="ECO:0000313" key="4">
    <source>
        <dbReference type="Proteomes" id="UP000664167"/>
    </source>
</evidence>
<dbReference type="InterPro" id="IPR018110">
    <property type="entry name" value="Mandel_Rmase/mucon_lact_enz_CS"/>
</dbReference>
<dbReference type="Gene3D" id="3.20.20.120">
    <property type="entry name" value="Enolase-like C-terminal domain"/>
    <property type="match status" value="1"/>
</dbReference>
<dbReference type="RefSeq" id="WP_206963453.1">
    <property type="nucleotide sequence ID" value="NZ_BAAAJJ010000004.1"/>
</dbReference>
<dbReference type="PROSITE" id="PS00908">
    <property type="entry name" value="MR_MLE_1"/>
    <property type="match status" value="1"/>
</dbReference>
<reference evidence="3" key="1">
    <citation type="submission" date="2021-03" db="EMBL/GenBank/DDBJ databases">
        <title>Streptomyces poriferae sp. nov., a novel marine sponge-derived Actinobacteria species with anti-MRSA activity.</title>
        <authorList>
            <person name="Sandoval-Powers M."/>
            <person name="Kralova S."/>
            <person name="Nguyen G.-S."/>
            <person name="Fawwal D."/>
            <person name="Degnes K."/>
            <person name="Klinkenberg G."/>
            <person name="Sletta H."/>
            <person name="Wentzel A."/>
            <person name="Liles M.R."/>
        </authorList>
    </citation>
    <scope>NUCLEOTIDE SEQUENCE</scope>
    <source>
        <strain evidence="3">DSM 41794</strain>
    </source>
</reference>
<dbReference type="PANTHER" id="PTHR48080">
    <property type="entry name" value="D-GALACTONATE DEHYDRATASE-RELATED"/>
    <property type="match status" value="1"/>
</dbReference>
<dbReference type="InterPro" id="IPR013341">
    <property type="entry name" value="Mandelate_racemase_N_dom"/>
</dbReference>
<evidence type="ECO:0000256" key="1">
    <source>
        <dbReference type="ARBA" id="ARBA00023239"/>
    </source>
</evidence>
<evidence type="ECO:0000313" key="3">
    <source>
        <dbReference type="EMBL" id="MBO0514044.1"/>
    </source>
</evidence>
<dbReference type="Gene3D" id="3.30.390.10">
    <property type="entry name" value="Enolase-like, N-terminal domain"/>
    <property type="match status" value="1"/>
</dbReference>
<dbReference type="GO" id="GO:0016829">
    <property type="term" value="F:lyase activity"/>
    <property type="evidence" value="ECO:0007669"/>
    <property type="project" value="UniProtKB-KW"/>
</dbReference>
<protein>
    <submittedName>
        <fullName evidence="3">Mandelate racemase/muconate lactonizing enzyme family protein</fullName>
    </submittedName>
</protein>
<feature type="domain" description="Mandelate racemase/muconate lactonizing enzyme C-terminal" evidence="2">
    <location>
        <begin position="130"/>
        <end position="236"/>
    </location>
</feature>